<feature type="transmembrane region" description="Helical" evidence="1">
    <location>
        <begin position="68"/>
        <end position="89"/>
    </location>
</feature>
<organism evidence="2 3">
    <name type="scientific">Roseivivax lentus</name>
    <dbReference type="NCBI Taxonomy" id="633194"/>
    <lineage>
        <taxon>Bacteria</taxon>
        <taxon>Pseudomonadati</taxon>
        <taxon>Pseudomonadota</taxon>
        <taxon>Alphaproteobacteria</taxon>
        <taxon>Rhodobacterales</taxon>
        <taxon>Roseobacteraceae</taxon>
        <taxon>Roseivivax</taxon>
    </lineage>
</organism>
<proteinExistence type="predicted"/>
<keyword evidence="3" id="KW-1185">Reference proteome</keyword>
<keyword evidence="1" id="KW-0472">Membrane</keyword>
<evidence type="ECO:0000313" key="3">
    <source>
        <dbReference type="Proteomes" id="UP000186684"/>
    </source>
</evidence>
<dbReference type="RefSeq" id="WP_076446429.1">
    <property type="nucleotide sequence ID" value="NZ_FTOQ01000003.1"/>
</dbReference>
<dbReference type="AlphaFoldDB" id="A0A1N7LNH8"/>
<dbReference type="EMBL" id="FTOQ01000003">
    <property type="protein sequence ID" value="SIS75388.1"/>
    <property type="molecule type" value="Genomic_DNA"/>
</dbReference>
<keyword evidence="1" id="KW-0812">Transmembrane</keyword>
<sequence length="90" mass="9876">MKHISQNAFILPSRPGFHSFSAKSVFDDIDPLSGSLSQVQTKLERDLAFERQNETQATDDNEFGSSTLVTICMAVTISAIIQCALSHLFA</sequence>
<dbReference type="Proteomes" id="UP000186684">
    <property type="component" value="Unassembled WGS sequence"/>
</dbReference>
<evidence type="ECO:0000256" key="1">
    <source>
        <dbReference type="SAM" id="Phobius"/>
    </source>
</evidence>
<keyword evidence="1" id="KW-1133">Transmembrane helix</keyword>
<gene>
    <name evidence="2" type="ORF">SAMN05421759_1033</name>
</gene>
<evidence type="ECO:0000313" key="2">
    <source>
        <dbReference type="EMBL" id="SIS75388.1"/>
    </source>
</evidence>
<name>A0A1N7LNH8_9RHOB</name>
<accession>A0A1N7LNH8</accession>
<reference evidence="3" key="1">
    <citation type="submission" date="2017-01" db="EMBL/GenBank/DDBJ databases">
        <authorList>
            <person name="Varghese N."/>
            <person name="Submissions S."/>
        </authorList>
    </citation>
    <scope>NUCLEOTIDE SEQUENCE [LARGE SCALE GENOMIC DNA]</scope>
    <source>
        <strain evidence="3">DSM 29430</strain>
    </source>
</reference>
<protein>
    <submittedName>
        <fullName evidence="2">Uncharacterized protein</fullName>
    </submittedName>
</protein>